<comment type="caution">
    <text evidence="2">The sequence shown here is derived from an EMBL/GenBank/DDBJ whole genome shotgun (WGS) entry which is preliminary data.</text>
</comment>
<reference evidence="2" key="1">
    <citation type="submission" date="2021-02" db="EMBL/GenBank/DDBJ databases">
        <authorList>
            <person name="Nowell W R."/>
        </authorList>
    </citation>
    <scope>NUCLEOTIDE SEQUENCE</scope>
</reference>
<evidence type="ECO:0000313" key="2">
    <source>
        <dbReference type="EMBL" id="CAF1427628.1"/>
    </source>
</evidence>
<organism evidence="2 3">
    <name type="scientific">Adineta steineri</name>
    <dbReference type="NCBI Taxonomy" id="433720"/>
    <lineage>
        <taxon>Eukaryota</taxon>
        <taxon>Metazoa</taxon>
        <taxon>Spiralia</taxon>
        <taxon>Gnathifera</taxon>
        <taxon>Rotifera</taxon>
        <taxon>Eurotatoria</taxon>
        <taxon>Bdelloidea</taxon>
        <taxon>Adinetida</taxon>
        <taxon>Adinetidae</taxon>
        <taxon>Adineta</taxon>
    </lineage>
</organism>
<dbReference type="AlphaFoldDB" id="A0A815MUA3"/>
<sequence>MINSYATHDISDDSIDNSDNEISIHHLSDSNSDVLNLDFGSDMSISSITDDDNDDGDDDYVDDDDDDDDDDEESINGAYWF</sequence>
<feature type="region of interest" description="Disordered" evidence="1">
    <location>
        <begin position="43"/>
        <end position="81"/>
    </location>
</feature>
<accession>A0A815MUA3</accession>
<gene>
    <name evidence="2" type="ORF">JYZ213_LOCUS39373</name>
</gene>
<proteinExistence type="predicted"/>
<feature type="region of interest" description="Disordered" evidence="1">
    <location>
        <begin position="1"/>
        <end position="21"/>
    </location>
</feature>
<dbReference type="EMBL" id="CAJNOG010001272">
    <property type="protein sequence ID" value="CAF1427628.1"/>
    <property type="molecule type" value="Genomic_DNA"/>
</dbReference>
<name>A0A815MUA3_9BILA</name>
<protein>
    <submittedName>
        <fullName evidence="2">Uncharacterized protein</fullName>
    </submittedName>
</protein>
<feature type="compositionally biased region" description="Acidic residues" evidence="1">
    <location>
        <begin position="49"/>
        <end position="74"/>
    </location>
</feature>
<evidence type="ECO:0000256" key="1">
    <source>
        <dbReference type="SAM" id="MobiDB-lite"/>
    </source>
</evidence>
<evidence type="ECO:0000313" key="3">
    <source>
        <dbReference type="Proteomes" id="UP000663845"/>
    </source>
</evidence>
<dbReference type="Proteomes" id="UP000663845">
    <property type="component" value="Unassembled WGS sequence"/>
</dbReference>